<name>A0A0F3IMG1_9GAMM</name>
<dbReference type="PANTHER" id="PTHR43739">
    <property type="entry name" value="XYLOGLUCANASE (EUROFUNG)"/>
    <property type="match status" value="1"/>
</dbReference>
<feature type="domain" description="Sortilin N-terminal" evidence="2">
    <location>
        <begin position="44"/>
        <end position="163"/>
    </location>
</feature>
<dbReference type="PANTHER" id="PTHR43739:SF5">
    <property type="entry name" value="EXO-ALPHA-SIALIDASE"/>
    <property type="match status" value="1"/>
</dbReference>
<dbReference type="InterPro" id="IPR015943">
    <property type="entry name" value="WD40/YVTN_repeat-like_dom_sf"/>
</dbReference>
<keyword evidence="4" id="KW-1185">Reference proteome</keyword>
<comment type="caution">
    <text evidence="3">The sequence shown here is derived from an EMBL/GenBank/DDBJ whole genome shotgun (WGS) entry which is preliminary data.</text>
</comment>
<reference evidence="3 4" key="2">
    <citation type="journal article" date="2016" name="Microb. Ecol.">
        <title>Genome Characteristics of a Novel Type I Methanotroph (Sn10-6) Isolated from a Flooded Indian Rice Field.</title>
        <authorList>
            <person name="Rahalkar M.C."/>
            <person name="Pandit P.S."/>
            <person name="Dhakephalkar P.K."/>
            <person name="Pore S."/>
            <person name="Arora P."/>
            <person name="Kapse N."/>
        </authorList>
    </citation>
    <scope>NUCLEOTIDE SEQUENCE [LARGE SCALE GENOMIC DNA]</scope>
    <source>
        <strain evidence="3 4">Sn10-6</strain>
    </source>
</reference>
<gene>
    <name evidence="3" type="ORF">VZ94_09330</name>
</gene>
<dbReference type="Gene3D" id="2.130.10.10">
    <property type="entry name" value="YVTN repeat-like/Quinoprotein amine dehydrogenase"/>
    <property type="match status" value="3"/>
</dbReference>
<keyword evidence="1" id="KW-0677">Repeat</keyword>
<accession>A0A0F3IMG1</accession>
<evidence type="ECO:0000259" key="2">
    <source>
        <dbReference type="Pfam" id="PF15902"/>
    </source>
</evidence>
<dbReference type="PATRIC" id="fig|1632867.3.peg.5671"/>
<dbReference type="AlphaFoldDB" id="A0A0F3IMG1"/>
<dbReference type="Pfam" id="PF15902">
    <property type="entry name" value="Sortilin-Vps10"/>
    <property type="match status" value="1"/>
</dbReference>
<dbReference type="GO" id="GO:0010411">
    <property type="term" value="P:xyloglucan metabolic process"/>
    <property type="evidence" value="ECO:0007669"/>
    <property type="project" value="TreeGrafter"/>
</dbReference>
<evidence type="ECO:0000256" key="1">
    <source>
        <dbReference type="ARBA" id="ARBA00022737"/>
    </source>
</evidence>
<dbReference type="OrthoDB" id="9813892at2"/>
<protein>
    <recommendedName>
        <fullName evidence="2">Sortilin N-terminal domain-containing protein</fullName>
    </recommendedName>
</protein>
<sequence>MVYVAVIQIAYSSFPPDNGVEVISIAISPKNASIVYAGTRFYGVFKSTDGGKSWVHSGNGSKVESAESLAIDPSHPDTLYIGEGYLPEIGVYKSTDAGRSWHPINTGLKVPGRYYGDPYIPTIHAIAINPKNPKKIILSAIAESGETDHLFLTEDGGEHWQSVYSTSVLSDALAFDPKQPEFVFAGTGDGLLKSFNGGRSWQLSAPPLLYHDSPVPFSALRVLNTTKQIIYARGLGLMKSEDSGVSWQRIQGACSNYAVPSSAPNIIYMDCNIDSNTSVDRNVFFKKHRLWRFLATHW</sequence>
<dbReference type="RefSeq" id="WP_045779019.1">
    <property type="nucleotide sequence ID" value="NZ_LAJX01000090.1"/>
</dbReference>
<dbReference type="InterPro" id="IPR052025">
    <property type="entry name" value="Xyloglucanase_GH74"/>
</dbReference>
<dbReference type="CDD" id="cd15482">
    <property type="entry name" value="Sialidase_non-viral"/>
    <property type="match status" value="1"/>
</dbReference>
<evidence type="ECO:0000313" key="3">
    <source>
        <dbReference type="EMBL" id="KJV06749.1"/>
    </source>
</evidence>
<proteinExistence type="predicted"/>
<dbReference type="InterPro" id="IPR031778">
    <property type="entry name" value="Sortilin_N"/>
</dbReference>
<dbReference type="Proteomes" id="UP000033684">
    <property type="component" value="Unassembled WGS sequence"/>
</dbReference>
<evidence type="ECO:0000313" key="4">
    <source>
        <dbReference type="Proteomes" id="UP000033684"/>
    </source>
</evidence>
<reference evidence="4" key="1">
    <citation type="submission" date="2015-03" db="EMBL/GenBank/DDBJ databases">
        <title>Draft genome sequence of a novel methanotroph (Sn10-6) isolated from flooded ricefield rhizosphere in India.</title>
        <authorList>
            <person name="Pandit P.S."/>
            <person name="Pore S.D."/>
            <person name="Arora P."/>
            <person name="Kapse N.G."/>
            <person name="Dhakephalkar P.K."/>
            <person name="Rahalkar M.C."/>
        </authorList>
    </citation>
    <scope>NUCLEOTIDE SEQUENCE [LARGE SCALE GENOMIC DNA]</scope>
    <source>
        <strain evidence="4">Sn10-6</strain>
    </source>
</reference>
<organism evidence="3 4">
    <name type="scientific">Methylocucumis oryzae</name>
    <dbReference type="NCBI Taxonomy" id="1632867"/>
    <lineage>
        <taxon>Bacteria</taxon>
        <taxon>Pseudomonadati</taxon>
        <taxon>Pseudomonadota</taxon>
        <taxon>Gammaproteobacteria</taxon>
        <taxon>Methylococcales</taxon>
        <taxon>Methylococcaceae</taxon>
        <taxon>Methylocucumis</taxon>
    </lineage>
</organism>
<dbReference type="SUPFAM" id="SSF110296">
    <property type="entry name" value="Oligoxyloglucan reducing end-specific cellobiohydrolase"/>
    <property type="match status" value="1"/>
</dbReference>
<dbReference type="EMBL" id="LAJX01000090">
    <property type="protein sequence ID" value="KJV06749.1"/>
    <property type="molecule type" value="Genomic_DNA"/>
</dbReference>